<dbReference type="HAMAP" id="MF_00358">
    <property type="entry name" value="Ribosomal_bS21"/>
    <property type="match status" value="1"/>
</dbReference>
<dbReference type="AlphaFoldDB" id="A0A2N5ZMT4"/>
<organism evidence="8 9">
    <name type="scientific">Muiribacterium halophilum</name>
    <dbReference type="NCBI Taxonomy" id="2053465"/>
    <lineage>
        <taxon>Bacteria</taxon>
        <taxon>Candidatus Muiribacteriota</taxon>
        <taxon>Candidatus Muiribacteriia</taxon>
        <taxon>Candidatus Muiribacteriales</taxon>
        <taxon>Candidatus Muiribacteriaceae</taxon>
        <taxon>Candidatus Muiribacterium</taxon>
    </lineage>
</organism>
<dbReference type="Pfam" id="PF01165">
    <property type="entry name" value="Ribosomal_S21"/>
    <property type="match status" value="1"/>
</dbReference>
<feature type="compositionally biased region" description="Basic and acidic residues" evidence="7">
    <location>
        <begin position="35"/>
        <end position="53"/>
    </location>
</feature>
<proteinExistence type="inferred from homology"/>
<feature type="compositionally biased region" description="Basic residues" evidence="7">
    <location>
        <begin position="54"/>
        <end position="64"/>
    </location>
</feature>
<evidence type="ECO:0000256" key="3">
    <source>
        <dbReference type="ARBA" id="ARBA00023274"/>
    </source>
</evidence>
<evidence type="ECO:0000256" key="5">
    <source>
        <dbReference type="HAMAP-Rule" id="MF_00358"/>
    </source>
</evidence>
<sequence>MPLVNVGENEPLEKALKRFRKVCEQSGVLSEYKKRERYEKPSETRKKKAQEARRKMRKLTRKSR</sequence>
<evidence type="ECO:0000256" key="7">
    <source>
        <dbReference type="SAM" id="MobiDB-lite"/>
    </source>
</evidence>
<name>A0A2N5ZMT4_MUIH1</name>
<keyword evidence="2 5" id="KW-0689">Ribosomal protein</keyword>
<dbReference type="PANTHER" id="PTHR21109:SF22">
    <property type="entry name" value="SMALL RIBOSOMAL SUBUNIT PROTEIN BS21"/>
    <property type="match status" value="1"/>
</dbReference>
<comment type="caution">
    <text evidence="8">The sequence shown here is derived from an EMBL/GenBank/DDBJ whole genome shotgun (WGS) entry which is preliminary data.</text>
</comment>
<keyword evidence="3 5" id="KW-0687">Ribonucleoprotein</keyword>
<dbReference type="InterPro" id="IPR038380">
    <property type="entry name" value="Ribosomal_bS21_sf"/>
</dbReference>
<dbReference type="Proteomes" id="UP000234857">
    <property type="component" value="Unassembled WGS sequence"/>
</dbReference>
<dbReference type="PANTHER" id="PTHR21109">
    <property type="entry name" value="MITOCHONDRIAL 28S RIBOSOMAL PROTEIN S21"/>
    <property type="match status" value="1"/>
</dbReference>
<reference evidence="8 9" key="1">
    <citation type="submission" date="2017-11" db="EMBL/GenBank/DDBJ databases">
        <title>Genome-resolved metagenomics identifies genetic mobility, metabolic interactions, and unexpected diversity in perchlorate-reducing communities.</title>
        <authorList>
            <person name="Barnum T.P."/>
            <person name="Figueroa I.A."/>
            <person name="Carlstrom C.I."/>
            <person name="Lucas L.N."/>
            <person name="Engelbrektson A.L."/>
            <person name="Coates J.D."/>
        </authorList>
    </citation>
    <scope>NUCLEOTIDE SEQUENCE [LARGE SCALE GENOMIC DNA]</scope>
    <source>
        <strain evidence="8">BM706</strain>
    </source>
</reference>
<dbReference type="GO" id="GO:1990904">
    <property type="term" value="C:ribonucleoprotein complex"/>
    <property type="evidence" value="ECO:0007669"/>
    <property type="project" value="UniProtKB-KW"/>
</dbReference>
<protein>
    <recommendedName>
        <fullName evidence="4 5">Small ribosomal subunit protein bS21</fullName>
    </recommendedName>
</protein>
<evidence type="ECO:0000256" key="1">
    <source>
        <dbReference type="ARBA" id="ARBA00006640"/>
    </source>
</evidence>
<evidence type="ECO:0000256" key="4">
    <source>
        <dbReference type="ARBA" id="ARBA00035135"/>
    </source>
</evidence>
<dbReference type="PRINTS" id="PR00976">
    <property type="entry name" value="RIBOSOMALS21"/>
</dbReference>
<evidence type="ECO:0000313" key="8">
    <source>
        <dbReference type="EMBL" id="PLX19986.1"/>
    </source>
</evidence>
<gene>
    <name evidence="5" type="primary">rpsU</name>
    <name evidence="8" type="ORF">C0601_00495</name>
</gene>
<dbReference type="Gene3D" id="1.20.5.1150">
    <property type="entry name" value="Ribosomal protein S8"/>
    <property type="match status" value="1"/>
</dbReference>
<evidence type="ECO:0000313" key="9">
    <source>
        <dbReference type="Proteomes" id="UP000234857"/>
    </source>
</evidence>
<evidence type="ECO:0000256" key="2">
    <source>
        <dbReference type="ARBA" id="ARBA00022980"/>
    </source>
</evidence>
<dbReference type="GO" id="GO:0005840">
    <property type="term" value="C:ribosome"/>
    <property type="evidence" value="ECO:0007669"/>
    <property type="project" value="UniProtKB-KW"/>
</dbReference>
<evidence type="ECO:0000256" key="6">
    <source>
        <dbReference type="RuleBase" id="RU000667"/>
    </source>
</evidence>
<dbReference type="GO" id="GO:0006412">
    <property type="term" value="P:translation"/>
    <property type="evidence" value="ECO:0007669"/>
    <property type="project" value="UniProtKB-UniRule"/>
</dbReference>
<dbReference type="EMBL" id="PKTG01000012">
    <property type="protein sequence ID" value="PLX19986.1"/>
    <property type="molecule type" value="Genomic_DNA"/>
</dbReference>
<dbReference type="GO" id="GO:0003735">
    <property type="term" value="F:structural constituent of ribosome"/>
    <property type="evidence" value="ECO:0007669"/>
    <property type="project" value="InterPro"/>
</dbReference>
<dbReference type="NCBIfam" id="TIGR00030">
    <property type="entry name" value="S21p"/>
    <property type="match status" value="1"/>
</dbReference>
<accession>A0A2N5ZMT4</accession>
<feature type="region of interest" description="Disordered" evidence="7">
    <location>
        <begin position="35"/>
        <end position="64"/>
    </location>
</feature>
<dbReference type="InterPro" id="IPR001911">
    <property type="entry name" value="Ribosomal_bS21"/>
</dbReference>
<comment type="similarity">
    <text evidence="1 5 6">Belongs to the bacterial ribosomal protein bS21 family.</text>
</comment>